<dbReference type="InterPro" id="IPR011009">
    <property type="entry name" value="Kinase-like_dom_sf"/>
</dbReference>
<accession>H2ZH79</accession>
<dbReference type="AlphaFoldDB" id="H2ZH79"/>
<dbReference type="PROSITE" id="PS50011">
    <property type="entry name" value="PROTEIN_KINASE_DOM"/>
    <property type="match status" value="1"/>
</dbReference>
<dbReference type="STRING" id="51511.ENSCSAVP00000016945"/>
<dbReference type="PANTHER" id="PTHR44329:SF288">
    <property type="entry name" value="MITOGEN-ACTIVATED PROTEIN KINASE KINASE KINASE 20"/>
    <property type="match status" value="1"/>
</dbReference>
<evidence type="ECO:0000256" key="4">
    <source>
        <dbReference type="ARBA" id="ARBA00022840"/>
    </source>
</evidence>
<keyword evidence="3" id="KW-0418">Kinase</keyword>
<dbReference type="HOGENOM" id="CLU_1312626_0_0_1"/>
<evidence type="ECO:0000259" key="5">
    <source>
        <dbReference type="PROSITE" id="PS50011"/>
    </source>
</evidence>
<evidence type="ECO:0000313" key="7">
    <source>
        <dbReference type="Proteomes" id="UP000007875"/>
    </source>
</evidence>
<dbReference type="InterPro" id="IPR051681">
    <property type="entry name" value="Ser/Thr_Kinases-Pseudokinases"/>
</dbReference>
<proteinExistence type="predicted"/>
<dbReference type="InterPro" id="IPR000719">
    <property type="entry name" value="Prot_kinase_dom"/>
</dbReference>
<dbReference type="Proteomes" id="UP000007875">
    <property type="component" value="Unassembled WGS sequence"/>
</dbReference>
<sequence>MEMHLKIGDFGSAMRCLTTERILTDNNSLYVTHRYCAPELFTGNLNKRPLTQVDIYSFGIILWEIMVREVPYKYAHGKDVIQHAVKNHANRPTLEENDLQEKGLSAEQIKALYTVCPLAWHHTPDERPTSEKLVTLVAENFPFSHKCAFSQAHEIAKKLLPHCSDSDQNATEPLSKLIDQHMEKNNGSTERSTLVVEEDSTLDETIRNKI</sequence>
<keyword evidence="4" id="KW-0067">ATP-binding</keyword>
<dbReference type="Pfam" id="PF00069">
    <property type="entry name" value="Pkinase"/>
    <property type="match status" value="1"/>
</dbReference>
<keyword evidence="7" id="KW-1185">Reference proteome</keyword>
<dbReference type="eggNOG" id="KOG0192">
    <property type="taxonomic scope" value="Eukaryota"/>
</dbReference>
<evidence type="ECO:0000256" key="3">
    <source>
        <dbReference type="ARBA" id="ARBA00022777"/>
    </source>
</evidence>
<keyword evidence="2" id="KW-0547">Nucleotide-binding</keyword>
<reference evidence="6" key="3">
    <citation type="submission" date="2025-09" db="UniProtKB">
        <authorList>
            <consortium name="Ensembl"/>
        </authorList>
    </citation>
    <scope>IDENTIFICATION</scope>
</reference>
<feature type="domain" description="Protein kinase" evidence="5">
    <location>
        <begin position="1"/>
        <end position="144"/>
    </location>
</feature>
<dbReference type="GO" id="GO:0004674">
    <property type="term" value="F:protein serine/threonine kinase activity"/>
    <property type="evidence" value="ECO:0007669"/>
    <property type="project" value="TreeGrafter"/>
</dbReference>
<evidence type="ECO:0000256" key="1">
    <source>
        <dbReference type="ARBA" id="ARBA00022679"/>
    </source>
</evidence>
<dbReference type="SUPFAM" id="SSF56112">
    <property type="entry name" value="Protein kinase-like (PK-like)"/>
    <property type="match status" value="1"/>
</dbReference>
<organism evidence="6 7">
    <name type="scientific">Ciona savignyi</name>
    <name type="common">Pacific transparent sea squirt</name>
    <dbReference type="NCBI Taxonomy" id="51511"/>
    <lineage>
        <taxon>Eukaryota</taxon>
        <taxon>Metazoa</taxon>
        <taxon>Chordata</taxon>
        <taxon>Tunicata</taxon>
        <taxon>Ascidiacea</taxon>
        <taxon>Phlebobranchia</taxon>
        <taxon>Cionidae</taxon>
        <taxon>Ciona</taxon>
    </lineage>
</organism>
<keyword evidence="1" id="KW-0808">Transferase</keyword>
<reference evidence="7" key="1">
    <citation type="submission" date="2003-08" db="EMBL/GenBank/DDBJ databases">
        <authorList>
            <person name="Birren B."/>
            <person name="Nusbaum C."/>
            <person name="Abebe A."/>
            <person name="Abouelleil A."/>
            <person name="Adekoya E."/>
            <person name="Ait-zahra M."/>
            <person name="Allen N."/>
            <person name="Allen T."/>
            <person name="An P."/>
            <person name="Anderson M."/>
            <person name="Anderson S."/>
            <person name="Arachchi H."/>
            <person name="Armbruster J."/>
            <person name="Bachantsang P."/>
            <person name="Baldwin J."/>
            <person name="Barry A."/>
            <person name="Bayul T."/>
            <person name="Blitshsteyn B."/>
            <person name="Bloom T."/>
            <person name="Blye J."/>
            <person name="Boguslavskiy L."/>
            <person name="Borowsky M."/>
            <person name="Boukhgalter B."/>
            <person name="Brunache A."/>
            <person name="Butler J."/>
            <person name="Calixte N."/>
            <person name="Calvo S."/>
            <person name="Camarata J."/>
            <person name="Campo K."/>
            <person name="Chang J."/>
            <person name="Cheshatsang Y."/>
            <person name="Citroen M."/>
            <person name="Collymore A."/>
            <person name="Considine T."/>
            <person name="Cook A."/>
            <person name="Cooke P."/>
            <person name="Corum B."/>
            <person name="Cuomo C."/>
            <person name="David R."/>
            <person name="Dawoe T."/>
            <person name="Degray S."/>
            <person name="Dodge S."/>
            <person name="Dooley K."/>
            <person name="Dorje P."/>
            <person name="Dorjee K."/>
            <person name="Dorris L."/>
            <person name="Duffey N."/>
            <person name="Dupes A."/>
            <person name="Elkins T."/>
            <person name="Engels R."/>
            <person name="Erickson J."/>
            <person name="Farina A."/>
            <person name="Faro S."/>
            <person name="Ferreira P."/>
            <person name="Fischer H."/>
            <person name="Fitzgerald M."/>
            <person name="Foley K."/>
            <person name="Gage D."/>
            <person name="Galagan J."/>
            <person name="Gearin G."/>
            <person name="Gnerre S."/>
            <person name="Gnirke A."/>
            <person name="Goyette A."/>
            <person name="Graham J."/>
            <person name="Grandbois E."/>
            <person name="Gyaltsen K."/>
            <person name="Hafez N."/>
            <person name="Hagopian D."/>
            <person name="Hagos B."/>
            <person name="Hall J."/>
            <person name="Hatcher B."/>
            <person name="Heller A."/>
            <person name="Higgins H."/>
            <person name="Honan T."/>
            <person name="Horn A."/>
            <person name="Houde N."/>
            <person name="Hughes L."/>
            <person name="Hulme W."/>
            <person name="Husby E."/>
            <person name="Iliev I."/>
            <person name="Jaffe D."/>
            <person name="Jones C."/>
            <person name="Kamal M."/>
            <person name="Kamat A."/>
            <person name="Kamvysselis M."/>
            <person name="Karlsson E."/>
            <person name="Kells C."/>
            <person name="Kieu A."/>
            <person name="Kisner P."/>
            <person name="Kodira C."/>
            <person name="Kulbokas E."/>
            <person name="Labutti K."/>
            <person name="Lama D."/>
            <person name="Landers T."/>
            <person name="Leger J."/>
            <person name="Levine S."/>
            <person name="Lewis D."/>
            <person name="Lewis T."/>
            <person name="Lindblad-toh K."/>
            <person name="Liu X."/>
            <person name="Lokyitsang T."/>
            <person name="Lokyitsang Y."/>
            <person name="Lucien O."/>
            <person name="Lui A."/>
            <person name="Ma L.J."/>
            <person name="Mabbitt R."/>
            <person name="Macdonald J."/>
            <person name="Maclean C."/>
            <person name="Major J."/>
            <person name="Manning J."/>
            <person name="Marabella R."/>
            <person name="Maru K."/>
            <person name="Matthews C."/>
            <person name="Mauceli E."/>
            <person name="Mccarthy M."/>
            <person name="Mcdonough S."/>
            <person name="Mcghee T."/>
            <person name="Meldrim J."/>
            <person name="Meneus L."/>
            <person name="Mesirov J."/>
            <person name="Mihalev A."/>
            <person name="Mihova T."/>
            <person name="Mikkelsen T."/>
            <person name="Mlenga V."/>
            <person name="Moru K."/>
            <person name="Mozes J."/>
            <person name="Mulrain L."/>
            <person name="Munson G."/>
            <person name="Naylor J."/>
            <person name="Newes C."/>
            <person name="Nguyen C."/>
            <person name="Nguyen N."/>
            <person name="Nguyen T."/>
            <person name="Nicol R."/>
            <person name="Nielsen C."/>
            <person name="Nizzari M."/>
            <person name="Norbu C."/>
            <person name="Norbu N."/>
            <person name="O'donnell P."/>
            <person name="Okoawo O."/>
            <person name="O'leary S."/>
            <person name="Omotosho B."/>
            <person name="O'neill K."/>
            <person name="Osman S."/>
            <person name="Parker S."/>
            <person name="Perrin D."/>
            <person name="Phunkhang P."/>
            <person name="Piqani B."/>
            <person name="Purcell S."/>
            <person name="Rachupka T."/>
            <person name="Ramasamy U."/>
            <person name="Rameau R."/>
            <person name="Ray V."/>
            <person name="Raymond C."/>
            <person name="Retta R."/>
            <person name="Richardson S."/>
            <person name="Rise C."/>
            <person name="Rodriguez J."/>
            <person name="Rogers J."/>
            <person name="Rogov P."/>
            <person name="Rutman M."/>
            <person name="Schupbach R."/>
            <person name="Seaman C."/>
            <person name="Settipalli S."/>
            <person name="Sharpe T."/>
            <person name="Sheridan J."/>
            <person name="Sherpa N."/>
            <person name="Shi J."/>
            <person name="Smirnov S."/>
            <person name="Smith C."/>
            <person name="Sougnez C."/>
            <person name="Spencer B."/>
            <person name="Stalker J."/>
            <person name="Stange-thomann N."/>
            <person name="Stavropoulos S."/>
            <person name="Stetson K."/>
            <person name="Stone C."/>
            <person name="Stone S."/>
            <person name="Stubbs M."/>
            <person name="Talamas J."/>
            <person name="Tchuinga P."/>
            <person name="Tenzing P."/>
            <person name="Tesfaye S."/>
            <person name="Theodore J."/>
            <person name="Thoulutsang Y."/>
            <person name="Topham K."/>
            <person name="Towey S."/>
            <person name="Tsamla T."/>
            <person name="Tsomo N."/>
            <person name="Vallee D."/>
            <person name="Vassiliev H."/>
            <person name="Venkataraman V."/>
            <person name="Vinson J."/>
            <person name="Vo A."/>
            <person name="Wade C."/>
            <person name="Wang S."/>
            <person name="Wangchuk T."/>
            <person name="Wangdi T."/>
            <person name="Whittaker C."/>
            <person name="Wilkinson J."/>
            <person name="Wu Y."/>
            <person name="Wyman D."/>
            <person name="Yadav S."/>
            <person name="Yang S."/>
            <person name="Yang X."/>
            <person name="Yeager S."/>
            <person name="Yee E."/>
            <person name="Young G."/>
            <person name="Zainoun J."/>
            <person name="Zembeck L."/>
            <person name="Zimmer A."/>
            <person name="Zody M."/>
            <person name="Lander E."/>
        </authorList>
    </citation>
    <scope>NUCLEOTIDE SEQUENCE [LARGE SCALE GENOMIC DNA]</scope>
</reference>
<name>H2ZH79_CIOSA</name>
<dbReference type="Gene3D" id="1.10.510.10">
    <property type="entry name" value="Transferase(Phosphotransferase) domain 1"/>
    <property type="match status" value="1"/>
</dbReference>
<evidence type="ECO:0000313" key="6">
    <source>
        <dbReference type="Ensembl" id="ENSCSAVP00000016945.1"/>
    </source>
</evidence>
<evidence type="ECO:0000256" key="2">
    <source>
        <dbReference type="ARBA" id="ARBA00022741"/>
    </source>
</evidence>
<protein>
    <recommendedName>
        <fullName evidence="5">Protein kinase domain-containing protein</fullName>
    </recommendedName>
</protein>
<dbReference type="InParanoid" id="H2ZH79"/>
<dbReference type="PANTHER" id="PTHR44329">
    <property type="entry name" value="SERINE/THREONINE-PROTEIN KINASE TNNI3K-RELATED"/>
    <property type="match status" value="1"/>
</dbReference>
<dbReference type="GO" id="GO:0005524">
    <property type="term" value="F:ATP binding"/>
    <property type="evidence" value="ECO:0007669"/>
    <property type="project" value="UniProtKB-KW"/>
</dbReference>
<reference evidence="6" key="2">
    <citation type="submission" date="2025-08" db="UniProtKB">
        <authorList>
            <consortium name="Ensembl"/>
        </authorList>
    </citation>
    <scope>IDENTIFICATION</scope>
</reference>
<dbReference type="Ensembl" id="ENSCSAVT00000017128.1">
    <property type="protein sequence ID" value="ENSCSAVP00000016945.1"/>
    <property type="gene ID" value="ENSCSAVG00000009967.1"/>
</dbReference>